<dbReference type="SUPFAM" id="SSF46894">
    <property type="entry name" value="C-terminal effector domain of the bipartite response regulators"/>
    <property type="match status" value="1"/>
</dbReference>
<keyword evidence="2" id="KW-1185">Reference proteome</keyword>
<comment type="caution">
    <text evidence="1">The sequence shown here is derived from an EMBL/GenBank/DDBJ whole genome shotgun (WGS) entry which is preliminary data.</text>
</comment>
<dbReference type="Gene3D" id="1.10.10.10">
    <property type="entry name" value="Winged helix-like DNA-binding domain superfamily/Winged helix DNA-binding domain"/>
    <property type="match status" value="1"/>
</dbReference>
<protein>
    <submittedName>
        <fullName evidence="1">LuxR family transcriptional regulator</fullName>
    </submittedName>
</protein>
<dbReference type="EMBL" id="CABPSG010000022">
    <property type="protein sequence ID" value="VVE43775.1"/>
    <property type="molecule type" value="Genomic_DNA"/>
</dbReference>
<dbReference type="Proteomes" id="UP000405357">
    <property type="component" value="Unassembled WGS sequence"/>
</dbReference>
<name>A0ABY6WCF1_9BURK</name>
<sequence>MLSDGTQNPAYRRAMRSADRFDQELLRLRKQSAKPEKLRAASGDRAVDRYIQGHVAQKSLQPDDKAELRNQARQMADKRLTDRKKAIIMMIAAGQNQSQVAKALGISRQAVSKALKATPKDFRLDKVE</sequence>
<evidence type="ECO:0000313" key="2">
    <source>
        <dbReference type="Proteomes" id="UP000405357"/>
    </source>
</evidence>
<dbReference type="InterPro" id="IPR036388">
    <property type="entry name" value="WH-like_DNA-bd_sf"/>
</dbReference>
<reference evidence="1 2" key="1">
    <citation type="submission" date="2019-08" db="EMBL/GenBank/DDBJ databases">
        <authorList>
            <person name="Peeters C."/>
        </authorList>
    </citation>
    <scope>NUCLEOTIDE SEQUENCE [LARGE SCALE GENOMIC DNA]</scope>
    <source>
        <strain evidence="1 2">LMG 31014</strain>
    </source>
</reference>
<proteinExistence type="predicted"/>
<dbReference type="InterPro" id="IPR016032">
    <property type="entry name" value="Sig_transdc_resp-reg_C-effctor"/>
</dbReference>
<dbReference type="Pfam" id="PF13384">
    <property type="entry name" value="HTH_23"/>
    <property type="match status" value="1"/>
</dbReference>
<organism evidence="1 2">
    <name type="scientific">Pandoraea soli</name>
    <dbReference type="NCBI Taxonomy" id="2508293"/>
    <lineage>
        <taxon>Bacteria</taxon>
        <taxon>Pseudomonadati</taxon>
        <taxon>Pseudomonadota</taxon>
        <taxon>Betaproteobacteria</taxon>
        <taxon>Burkholderiales</taxon>
        <taxon>Burkholderiaceae</taxon>
        <taxon>Pandoraea</taxon>
    </lineage>
</organism>
<gene>
    <name evidence="1" type="ORF">PSO31014_04269</name>
</gene>
<accession>A0ABY6WCF1</accession>
<evidence type="ECO:0000313" key="1">
    <source>
        <dbReference type="EMBL" id="VVE43775.1"/>
    </source>
</evidence>